<feature type="domain" description="Histidine kinase/HSP90-like ATPase" evidence="2">
    <location>
        <begin position="12"/>
        <end position="110"/>
    </location>
</feature>
<accession>A0A1R1PRQ2</accession>
<dbReference type="GO" id="GO:0005524">
    <property type="term" value="F:ATP binding"/>
    <property type="evidence" value="ECO:0007669"/>
    <property type="project" value="UniProtKB-UniRule"/>
</dbReference>
<keyword evidence="1" id="KW-0496">Mitochondrion</keyword>
<dbReference type="PANTHER" id="PTHR11947">
    <property type="entry name" value="PYRUVATE DEHYDROGENASE KINASE"/>
    <property type="match status" value="1"/>
</dbReference>
<comment type="subcellular location">
    <subcellularLocation>
        <location evidence="1">Mitochondrion matrix</location>
    </subcellularLocation>
</comment>
<keyword evidence="1" id="KW-0067">ATP-binding</keyword>
<evidence type="ECO:0000259" key="2">
    <source>
        <dbReference type="Pfam" id="PF02518"/>
    </source>
</evidence>
<comment type="caution">
    <text evidence="3">The sequence shown here is derived from an EMBL/GenBank/DDBJ whole genome shotgun (WGS) entry which is preliminary data.</text>
</comment>
<dbReference type="Pfam" id="PF02518">
    <property type="entry name" value="HATPase_c"/>
    <property type="match status" value="1"/>
</dbReference>
<dbReference type="Proteomes" id="UP000188320">
    <property type="component" value="Unassembled WGS sequence"/>
</dbReference>
<keyword evidence="1" id="KW-0808">Transferase</keyword>
<proteinExistence type="inferred from homology"/>
<sequence>MEFHGNTTNYPNIKVVMIEGGEDVTFKVSDEGGGMPHNKISNLWSYIKPNNSSHMMLEGCDSTILDVKDVPLYGYGCGLPSARLVARYFGGDLSAVSMEGYGSDFYLHLLKAGNVQECTPDLHTIKMISSSSSSSVYELMDSIYHGSS</sequence>
<keyword evidence="1 3" id="KW-0418">Kinase</keyword>
<dbReference type="Gene3D" id="3.30.565.10">
    <property type="entry name" value="Histidine kinase-like ATPase, C-terminal domain"/>
    <property type="match status" value="1"/>
</dbReference>
<gene>
    <name evidence="3" type="ORF">AX774_g2827</name>
</gene>
<keyword evidence="4" id="KW-1185">Reference proteome</keyword>
<dbReference type="InterPro" id="IPR003594">
    <property type="entry name" value="HATPase_dom"/>
</dbReference>
<name>A0A1R1PRQ2_ZANCU</name>
<evidence type="ECO:0000313" key="4">
    <source>
        <dbReference type="Proteomes" id="UP000188320"/>
    </source>
</evidence>
<protein>
    <recommendedName>
        <fullName evidence="1">Protein-serine/threonine kinase</fullName>
        <ecNumber evidence="1">2.7.11.-</ecNumber>
    </recommendedName>
</protein>
<dbReference type="OrthoDB" id="3264224at2759"/>
<dbReference type="InterPro" id="IPR036890">
    <property type="entry name" value="HATPase_C_sf"/>
</dbReference>
<dbReference type="EC" id="2.7.11.-" evidence="1"/>
<dbReference type="InterPro" id="IPR004358">
    <property type="entry name" value="Sig_transdc_His_kin-like_C"/>
</dbReference>
<dbReference type="AlphaFoldDB" id="A0A1R1PRQ2"/>
<keyword evidence="3" id="KW-0670">Pyruvate</keyword>
<dbReference type="GO" id="GO:0004740">
    <property type="term" value="F:pyruvate dehydrogenase (acetyl-transferring) kinase activity"/>
    <property type="evidence" value="ECO:0007669"/>
    <property type="project" value="TreeGrafter"/>
</dbReference>
<reference evidence="4" key="1">
    <citation type="submission" date="2017-01" db="EMBL/GenBank/DDBJ databases">
        <authorList>
            <person name="Wang Y."/>
            <person name="White M."/>
            <person name="Kvist S."/>
            <person name="Moncalvo J.-M."/>
        </authorList>
    </citation>
    <scope>NUCLEOTIDE SEQUENCE [LARGE SCALE GENOMIC DNA]</scope>
    <source>
        <strain evidence="4">COL-18-3</strain>
    </source>
</reference>
<dbReference type="GO" id="GO:0005759">
    <property type="term" value="C:mitochondrial matrix"/>
    <property type="evidence" value="ECO:0007669"/>
    <property type="project" value="UniProtKB-SubCell"/>
</dbReference>
<dbReference type="EMBL" id="LSSK01000340">
    <property type="protein sequence ID" value="OMH83666.1"/>
    <property type="molecule type" value="Genomic_DNA"/>
</dbReference>
<dbReference type="SUPFAM" id="SSF55874">
    <property type="entry name" value="ATPase domain of HSP90 chaperone/DNA topoisomerase II/histidine kinase"/>
    <property type="match status" value="1"/>
</dbReference>
<comment type="similarity">
    <text evidence="1">Belongs to the PDK/BCKDK protein kinase family.</text>
</comment>
<evidence type="ECO:0000256" key="1">
    <source>
        <dbReference type="RuleBase" id="RU366032"/>
    </source>
</evidence>
<evidence type="ECO:0000313" key="3">
    <source>
        <dbReference type="EMBL" id="OMH83666.1"/>
    </source>
</evidence>
<organism evidence="3 4">
    <name type="scientific">Zancudomyces culisetae</name>
    <name type="common">Gut fungus</name>
    <name type="synonym">Smittium culisetae</name>
    <dbReference type="NCBI Taxonomy" id="1213189"/>
    <lineage>
        <taxon>Eukaryota</taxon>
        <taxon>Fungi</taxon>
        <taxon>Fungi incertae sedis</taxon>
        <taxon>Zoopagomycota</taxon>
        <taxon>Kickxellomycotina</taxon>
        <taxon>Harpellomycetes</taxon>
        <taxon>Harpellales</taxon>
        <taxon>Legeriomycetaceae</taxon>
        <taxon>Zancudomyces</taxon>
    </lineage>
</organism>
<dbReference type="PANTHER" id="PTHR11947:SF3">
    <property type="entry name" value="[PYRUVATE DEHYDROGENASE (ACETYL-TRANSFERRING)] KINASE, MITOCHONDRIAL"/>
    <property type="match status" value="1"/>
</dbReference>
<keyword evidence="1" id="KW-0547">Nucleotide-binding</keyword>
<dbReference type="PRINTS" id="PR00344">
    <property type="entry name" value="BCTRLSENSOR"/>
</dbReference>
<dbReference type="GO" id="GO:0010906">
    <property type="term" value="P:regulation of glucose metabolic process"/>
    <property type="evidence" value="ECO:0007669"/>
    <property type="project" value="TreeGrafter"/>
</dbReference>
<dbReference type="InterPro" id="IPR039028">
    <property type="entry name" value="BCKD/PDK"/>
</dbReference>